<dbReference type="InterPro" id="IPR036312">
    <property type="entry name" value="Bifun_inhib/LTP/seed_sf"/>
</dbReference>
<feature type="region of interest" description="Disordered" evidence="5">
    <location>
        <begin position="498"/>
        <end position="562"/>
    </location>
</feature>
<organism evidence="8 9">
    <name type="scientific">Digitaria exilis</name>
    <dbReference type="NCBI Taxonomy" id="1010633"/>
    <lineage>
        <taxon>Eukaryota</taxon>
        <taxon>Viridiplantae</taxon>
        <taxon>Streptophyta</taxon>
        <taxon>Embryophyta</taxon>
        <taxon>Tracheophyta</taxon>
        <taxon>Spermatophyta</taxon>
        <taxon>Magnoliopsida</taxon>
        <taxon>Liliopsida</taxon>
        <taxon>Poales</taxon>
        <taxon>Poaceae</taxon>
        <taxon>PACMAD clade</taxon>
        <taxon>Panicoideae</taxon>
        <taxon>Panicodae</taxon>
        <taxon>Paniceae</taxon>
        <taxon>Anthephorinae</taxon>
        <taxon>Digitaria</taxon>
    </lineage>
</organism>
<accession>A0A835AZX2</accession>
<comment type="caution">
    <text evidence="8">The sequence shown here is derived from an EMBL/GenBank/DDBJ whole genome shotgun (WGS) entry which is preliminary data.</text>
</comment>
<feature type="domain" description="Bifunctional inhibitor/plant lipid transfer protein/seed storage helical" evidence="7">
    <location>
        <begin position="425"/>
        <end position="497"/>
    </location>
</feature>
<evidence type="ECO:0000256" key="1">
    <source>
        <dbReference type="ARBA" id="ARBA00009748"/>
    </source>
</evidence>
<keyword evidence="4" id="KW-0325">Glycoprotein</keyword>
<dbReference type="InterPro" id="IPR043325">
    <property type="entry name" value="LTSS"/>
</dbReference>
<evidence type="ECO:0000256" key="2">
    <source>
        <dbReference type="ARBA" id="ARBA00022729"/>
    </source>
</evidence>
<dbReference type="SUPFAM" id="SSF47699">
    <property type="entry name" value="Bifunctional inhibitor/lipid-transfer protein/seed storage 2S albumin"/>
    <property type="match status" value="2"/>
</dbReference>
<dbReference type="Pfam" id="PF14368">
    <property type="entry name" value="LTP_2"/>
    <property type="match status" value="2"/>
</dbReference>
<dbReference type="InterPro" id="IPR016140">
    <property type="entry name" value="Bifunc_inhib/LTP/seed_store"/>
</dbReference>
<dbReference type="EMBL" id="JACEFO010002109">
    <property type="protein sequence ID" value="KAF8681727.1"/>
    <property type="molecule type" value="Genomic_DNA"/>
</dbReference>
<proteinExistence type="inferred from homology"/>
<dbReference type="CDD" id="cd00010">
    <property type="entry name" value="AAI_LTSS"/>
    <property type="match status" value="2"/>
</dbReference>
<feature type="region of interest" description="Disordered" evidence="5">
    <location>
        <begin position="141"/>
        <end position="167"/>
    </location>
</feature>
<evidence type="ECO:0000256" key="3">
    <source>
        <dbReference type="ARBA" id="ARBA00023157"/>
    </source>
</evidence>
<comment type="similarity">
    <text evidence="1">Belongs to the plant LTP family.</text>
</comment>
<keyword evidence="3" id="KW-1015">Disulfide bond</keyword>
<feature type="compositionally biased region" description="Low complexity" evidence="5">
    <location>
        <begin position="141"/>
        <end position="161"/>
    </location>
</feature>
<evidence type="ECO:0000313" key="9">
    <source>
        <dbReference type="Proteomes" id="UP000636709"/>
    </source>
</evidence>
<evidence type="ECO:0000259" key="7">
    <source>
        <dbReference type="SMART" id="SM00499"/>
    </source>
</evidence>
<keyword evidence="2 6" id="KW-0732">Signal</keyword>
<dbReference type="PANTHER" id="PTHR33044">
    <property type="entry name" value="BIFUNCTIONAL INHIBITOR/LIPID-TRANSFER PROTEIN/SEED STORAGE 2S ALBUMIN SUPERFAMILY PROTEIN-RELATED"/>
    <property type="match status" value="1"/>
</dbReference>
<dbReference type="Proteomes" id="UP000636709">
    <property type="component" value="Unassembled WGS sequence"/>
</dbReference>
<dbReference type="Gene3D" id="1.10.110.10">
    <property type="entry name" value="Plant lipid-transfer and hydrophobic proteins"/>
    <property type="match status" value="1"/>
</dbReference>
<evidence type="ECO:0000256" key="4">
    <source>
        <dbReference type="ARBA" id="ARBA00023180"/>
    </source>
</evidence>
<reference evidence="8" key="1">
    <citation type="submission" date="2020-07" db="EMBL/GenBank/DDBJ databases">
        <title>Genome sequence and genetic diversity analysis of an under-domesticated orphan crop, white fonio (Digitaria exilis).</title>
        <authorList>
            <person name="Bennetzen J.L."/>
            <person name="Chen S."/>
            <person name="Ma X."/>
            <person name="Wang X."/>
            <person name="Yssel A.E.J."/>
            <person name="Chaluvadi S.R."/>
            <person name="Johnson M."/>
            <person name="Gangashetty P."/>
            <person name="Hamidou F."/>
            <person name="Sanogo M.D."/>
            <person name="Zwaenepoel A."/>
            <person name="Wallace J."/>
            <person name="Van De Peer Y."/>
            <person name="Van Deynze A."/>
        </authorList>
    </citation>
    <scope>NUCLEOTIDE SEQUENCE</scope>
    <source>
        <tissue evidence="8">Leaves</tissue>
    </source>
</reference>
<feature type="signal peptide" evidence="6">
    <location>
        <begin position="1"/>
        <end position="35"/>
    </location>
</feature>
<protein>
    <recommendedName>
        <fullName evidence="7">Bifunctional inhibitor/plant lipid transfer protein/seed storage helical domain-containing protein</fullName>
    </recommendedName>
</protein>
<evidence type="ECO:0000256" key="5">
    <source>
        <dbReference type="SAM" id="MobiDB-lite"/>
    </source>
</evidence>
<name>A0A835AZX2_9POAL</name>
<feature type="compositionally biased region" description="Low complexity" evidence="5">
    <location>
        <begin position="500"/>
        <end position="544"/>
    </location>
</feature>
<dbReference type="AlphaFoldDB" id="A0A835AZX2"/>
<evidence type="ECO:0000313" key="8">
    <source>
        <dbReference type="EMBL" id="KAF8681727.1"/>
    </source>
</evidence>
<gene>
    <name evidence="8" type="ORF">HU200_045161</name>
</gene>
<dbReference type="SMART" id="SM00499">
    <property type="entry name" value="AAI"/>
    <property type="match status" value="2"/>
</dbReference>
<feature type="domain" description="Bifunctional inhibitor/plant lipid transfer protein/seed storage helical" evidence="7">
    <location>
        <begin position="63"/>
        <end position="137"/>
    </location>
</feature>
<feature type="chain" id="PRO_5032520434" description="Bifunctional inhibitor/plant lipid transfer protein/seed storage helical domain-containing protein" evidence="6">
    <location>
        <begin position="36"/>
        <end position="597"/>
    </location>
</feature>
<dbReference type="OrthoDB" id="694459at2759"/>
<sequence length="597" mass="60944">MAQRRRQCGFPSFPTMRWLAHLAVMALICAASTTAQPQPQPLPLPTATAAAPPGGAPSLPAPCPPAQATLAPCLAFFTSNSSSPPAACCAQIRAMFQSQAPCLCAAMASGPAAQLGGLGSALGQLLPTSCDLPANACSGTTTTGGAAGPTAPSTTVAAAAPESGTNGQVESSRFQACLARERLLQATAASSLLQLLSCRCQRERGPADGVCLRPATGGDELLVSPIDRRRQVVILPCEWPQLPSTYTRLTPATPTTYSRAVSVPKQVVSPKKLNLLECRVLGDLAHGELPLLAPGTCASSPAGSELFHRHLDSTSMETMGQQSQTQPESGTQQRGPLFLLMESWRPTETGTFYYYSPVCSPIKANPRATAHKLFAHTASQFFATVTQYKPPPALVTLAVVMATATVTSAQQQPAAATAFPALPSCPPAPLSLSPCIGYVFGAGSGTLSACCSQLKSFLLAQAPCLCAASKLAPSPVGLLLGQAQTIIPNVCDLPNPCDDAASGEGSSPAAEGATSPPSETTTTTPAAETPEAEPASTTAAAAGPDAPPEEPAEDSPAPTGFKLPQLLHAAGATSSRGMSAGSVFVTVFLASVAIMYV</sequence>
<keyword evidence="9" id="KW-1185">Reference proteome</keyword>
<evidence type="ECO:0000256" key="6">
    <source>
        <dbReference type="SAM" id="SignalP"/>
    </source>
</evidence>